<evidence type="ECO:0000313" key="1">
    <source>
        <dbReference type="Proteomes" id="UP000790787"/>
    </source>
</evidence>
<reference evidence="2" key="2">
    <citation type="submission" date="2025-08" db="UniProtKB">
        <authorList>
            <consortium name="RefSeq"/>
        </authorList>
    </citation>
    <scope>IDENTIFICATION</scope>
    <source>
        <tissue evidence="2">Leaf</tissue>
    </source>
</reference>
<sequence>MINNVPTMVSMEQNMELCRYPTLEEVKAVIFELNGNSSSGPDGFTGMFYQESWEIISNDIHNILEKFLPEYISPNKSGFVKGRSIFENILLTQEIVIDIRKRGKPANLVIKLDMSKAYERVSWKYLMQKVEDITGFTRGQFPFMYLGCPIFYTRRRKDYYQGLIKKLKDKLHAWKGKLLSSGGKALLITSVLQSMPVYLLSVLDPPQNILKHLHKIFARFFWSTKEEGRSRHWASWQKLCTPKDERGLGFRSLNDVSKELFLNLWWRFRTAKSLWSNYMWNKYYKKEIPTKVQFKQGSHVRKQMLNAREHVEHEILWEMKSDTTNIWHENWIGLGALYQVLPPDFKIEENLQEVAELRQGREWNGTLIDQNFLEDIAEHIKKFHYDSREE</sequence>
<gene>
    <name evidence="2" type="primary">LOC142169669</name>
</gene>
<accession>A0AC58SRR6</accession>
<dbReference type="Proteomes" id="UP000790787">
    <property type="component" value="Chromosome 15"/>
</dbReference>
<dbReference type="RefSeq" id="XP_075087666.1">
    <property type="nucleotide sequence ID" value="XM_075231565.1"/>
</dbReference>
<protein>
    <submittedName>
        <fullName evidence="2">Uncharacterized protein LOC142169669</fullName>
    </submittedName>
</protein>
<reference evidence="1" key="1">
    <citation type="journal article" date="2014" name="Nat. Commun.">
        <title>The tobacco genome sequence and its comparison with those of tomato and potato.</title>
        <authorList>
            <person name="Sierro N."/>
            <person name="Battey J.N."/>
            <person name="Ouadi S."/>
            <person name="Bakaher N."/>
            <person name="Bovet L."/>
            <person name="Willig A."/>
            <person name="Goepfert S."/>
            <person name="Peitsch M.C."/>
            <person name="Ivanov N.V."/>
        </authorList>
    </citation>
    <scope>NUCLEOTIDE SEQUENCE [LARGE SCALE GENOMIC DNA]</scope>
</reference>
<organism evidence="1 2">
    <name type="scientific">Nicotiana tabacum</name>
    <name type="common">Common tobacco</name>
    <dbReference type="NCBI Taxonomy" id="4097"/>
    <lineage>
        <taxon>Eukaryota</taxon>
        <taxon>Viridiplantae</taxon>
        <taxon>Streptophyta</taxon>
        <taxon>Embryophyta</taxon>
        <taxon>Tracheophyta</taxon>
        <taxon>Spermatophyta</taxon>
        <taxon>Magnoliopsida</taxon>
        <taxon>eudicotyledons</taxon>
        <taxon>Gunneridae</taxon>
        <taxon>Pentapetalae</taxon>
        <taxon>asterids</taxon>
        <taxon>lamiids</taxon>
        <taxon>Solanales</taxon>
        <taxon>Solanaceae</taxon>
        <taxon>Nicotianoideae</taxon>
        <taxon>Nicotianeae</taxon>
        <taxon>Nicotiana</taxon>
    </lineage>
</organism>
<proteinExistence type="predicted"/>
<keyword evidence="1" id="KW-1185">Reference proteome</keyword>
<evidence type="ECO:0000313" key="2">
    <source>
        <dbReference type="RefSeq" id="XP_075087666.1"/>
    </source>
</evidence>
<name>A0AC58SRR6_TOBAC</name>